<reference evidence="1 2" key="1">
    <citation type="submission" date="2020-08" db="EMBL/GenBank/DDBJ databases">
        <title>Genomic Encyclopedia of Type Strains, Phase III (KMG-III): the genomes of soil and plant-associated and newly described type strains.</title>
        <authorList>
            <person name="Whitman W."/>
        </authorList>
    </citation>
    <scope>NUCLEOTIDE SEQUENCE [LARGE SCALE GENOMIC DNA]</scope>
    <source>
        <strain evidence="1 2">CECT 3265</strain>
    </source>
</reference>
<dbReference type="AlphaFoldDB" id="A0A7W7LBN2"/>
<proteinExistence type="predicted"/>
<evidence type="ECO:0000313" key="2">
    <source>
        <dbReference type="Proteomes" id="UP000556436"/>
    </source>
</evidence>
<keyword evidence="2" id="KW-1185">Reference proteome</keyword>
<dbReference type="InterPro" id="IPR052898">
    <property type="entry name" value="ACAD10-like"/>
</dbReference>
<dbReference type="PANTHER" id="PTHR47829">
    <property type="entry name" value="HYDROLASE, PUTATIVE (AFU_ORTHOLOGUE AFUA_1G12880)-RELATED"/>
    <property type="match status" value="1"/>
</dbReference>
<dbReference type="SFLD" id="SFLDS00003">
    <property type="entry name" value="Haloacid_Dehalogenase"/>
    <property type="match status" value="1"/>
</dbReference>
<keyword evidence="1" id="KW-0378">Hydrolase</keyword>
<dbReference type="NCBIfam" id="TIGR01509">
    <property type="entry name" value="HAD-SF-IA-v3"/>
    <property type="match status" value="1"/>
</dbReference>
<organism evidence="1 2">
    <name type="scientific">Streptomyces netropsis</name>
    <name type="common">Streptoverticillium netropsis</name>
    <dbReference type="NCBI Taxonomy" id="55404"/>
    <lineage>
        <taxon>Bacteria</taxon>
        <taxon>Bacillati</taxon>
        <taxon>Actinomycetota</taxon>
        <taxon>Actinomycetes</taxon>
        <taxon>Kitasatosporales</taxon>
        <taxon>Streptomycetaceae</taxon>
        <taxon>Streptomyces</taxon>
    </lineage>
</organism>
<evidence type="ECO:0000313" key="1">
    <source>
        <dbReference type="EMBL" id="MBB4887185.1"/>
    </source>
</evidence>
<accession>A0A7W7LBN2</accession>
<dbReference type="SUPFAM" id="SSF56784">
    <property type="entry name" value="HAD-like"/>
    <property type="match status" value="1"/>
</dbReference>
<dbReference type="Gene3D" id="1.10.150.240">
    <property type="entry name" value="Putative phosphatase, domain 2"/>
    <property type="match status" value="1"/>
</dbReference>
<dbReference type="InterPro" id="IPR006439">
    <property type="entry name" value="HAD-SF_hydro_IA"/>
</dbReference>
<dbReference type="EMBL" id="JACHJG010000006">
    <property type="protein sequence ID" value="MBB4887185.1"/>
    <property type="molecule type" value="Genomic_DNA"/>
</dbReference>
<comment type="caution">
    <text evidence="1">The sequence shown here is derived from an EMBL/GenBank/DDBJ whole genome shotgun (WGS) entry which is preliminary data.</text>
</comment>
<sequence length="220" mass="23347">MSTPQSGHGATPTSKGLILDFGGVLTTSVAACTRAFCLREGLAPDAFSNAVSVDPVGRELFADLERGSITQEEWNEHTAALLGVDPANLLGRALADLRPEPTLTGAARAARRVGVRVGVLSNSLGSEPYDPYAGYELDTSYDAVLLSGRYRMRKPDPGLYTIMLGLMELPAEACVFVDDSARNLTPAQELGMAVVRATEPAETVARIEELLGVDLTGQVR</sequence>
<name>A0A7W7LBN2_STRNE</name>
<dbReference type="InterPro" id="IPR023198">
    <property type="entry name" value="PGP-like_dom2"/>
</dbReference>
<protein>
    <submittedName>
        <fullName evidence="1">Putative hydrolase of the HAD superfamily</fullName>
    </submittedName>
</protein>
<dbReference type="Gene3D" id="3.40.50.1000">
    <property type="entry name" value="HAD superfamily/HAD-like"/>
    <property type="match status" value="1"/>
</dbReference>
<dbReference type="RefSeq" id="WP_184734227.1">
    <property type="nucleotide sequence ID" value="NZ_BMRW01000002.1"/>
</dbReference>
<dbReference type="Pfam" id="PF00702">
    <property type="entry name" value="Hydrolase"/>
    <property type="match status" value="1"/>
</dbReference>
<dbReference type="InterPro" id="IPR036412">
    <property type="entry name" value="HAD-like_sf"/>
</dbReference>
<gene>
    <name evidence="1" type="ORF">FHS38_003239</name>
</gene>
<dbReference type="GO" id="GO:0016787">
    <property type="term" value="F:hydrolase activity"/>
    <property type="evidence" value="ECO:0007669"/>
    <property type="project" value="UniProtKB-KW"/>
</dbReference>
<dbReference type="SFLD" id="SFLDG01129">
    <property type="entry name" value="C1.5:_HAD__Beta-PGM__Phosphata"/>
    <property type="match status" value="1"/>
</dbReference>
<dbReference type="PANTHER" id="PTHR47829:SF1">
    <property type="entry name" value="HAD FAMILY PHOSPHATASE"/>
    <property type="match status" value="1"/>
</dbReference>
<dbReference type="Proteomes" id="UP000556436">
    <property type="component" value="Unassembled WGS sequence"/>
</dbReference>
<dbReference type="InterPro" id="IPR023214">
    <property type="entry name" value="HAD_sf"/>
</dbReference>